<dbReference type="STRING" id="1004.SAMN05661012_00009"/>
<evidence type="ECO:0000313" key="2">
    <source>
        <dbReference type="EMBL" id="SFW11753.1"/>
    </source>
</evidence>
<evidence type="ECO:0000313" key="3">
    <source>
        <dbReference type="EMBL" id="WQG89329.1"/>
    </source>
</evidence>
<sequence>MQFFSKKIKPKKSYVYDAYWKFAFERQEVFFKRINKSDFPWTDDSVLHQFKFTNVYRATDRVSQYLIKNIIYTGEQNPVEVLFRILLFKIFNKIETWEMLEEQVGPISYKDFDYYLFDTILSDAKSRGVSIYSGAYIMASAGSVYGYSLKHQNHLKLIEEIINSGLAQRIDKLKNLESLYNKLLTYPSIGPFLAYQYAIDINYSNIVNFSEMDFVKAGPGAKDGIRKCFSDPGAYSEEDIIKMMTEQQREEFGRLNLPFKTLWGRDLQLIDCQNLFCEVDKYLRVVHPEAQSLSNRKRIKQKYKQSFLGEIEYFFPEKWNLNYCNH</sequence>
<reference evidence="2 4" key="1">
    <citation type="submission" date="2016-11" db="EMBL/GenBank/DDBJ databases">
        <authorList>
            <person name="Jaros S."/>
            <person name="Januszkiewicz K."/>
            <person name="Wedrychowicz H."/>
        </authorList>
    </citation>
    <scope>NUCLEOTIDE SEQUENCE [LARGE SCALE GENOMIC DNA]</scope>
    <source>
        <strain evidence="2 4">DSM 784</strain>
    </source>
</reference>
<evidence type="ECO:0000259" key="1">
    <source>
        <dbReference type="Pfam" id="PF18723"/>
    </source>
</evidence>
<gene>
    <name evidence="2" type="ORF">SAMN05661012_00009</name>
    <name evidence="3" type="ORF">SR876_30830</name>
</gene>
<proteinExistence type="predicted"/>
<accession>A0A1K1LLH2</accession>
<keyword evidence="5" id="KW-1185">Reference proteome</keyword>
<name>A0A1K1LLH2_9BACT</name>
<organism evidence="2 4">
    <name type="scientific">Chitinophaga sancti</name>
    <dbReference type="NCBI Taxonomy" id="1004"/>
    <lineage>
        <taxon>Bacteria</taxon>
        <taxon>Pseudomonadati</taxon>
        <taxon>Bacteroidota</taxon>
        <taxon>Chitinophagia</taxon>
        <taxon>Chitinophagales</taxon>
        <taxon>Chitinophagaceae</taxon>
        <taxon>Chitinophaga</taxon>
    </lineage>
</organism>
<feature type="domain" description="5-hmdU DNA kinase helical" evidence="1">
    <location>
        <begin position="14"/>
        <end position="291"/>
    </location>
</feature>
<dbReference type="EMBL" id="CP140154">
    <property type="protein sequence ID" value="WQG89329.1"/>
    <property type="molecule type" value="Genomic_DNA"/>
</dbReference>
<dbReference type="Proteomes" id="UP000183788">
    <property type="component" value="Unassembled WGS sequence"/>
</dbReference>
<dbReference type="RefSeq" id="WP_072356437.1">
    <property type="nucleotide sequence ID" value="NZ_CP139972.1"/>
</dbReference>
<dbReference type="AlphaFoldDB" id="A0A1K1LLH2"/>
<dbReference type="InterPro" id="IPR040684">
    <property type="entry name" value="HMUDK_hel"/>
</dbReference>
<evidence type="ECO:0000313" key="5">
    <source>
        <dbReference type="Proteomes" id="UP001326715"/>
    </source>
</evidence>
<dbReference type="Pfam" id="PF18723">
    <property type="entry name" value="HMUDK_hel"/>
    <property type="match status" value="1"/>
</dbReference>
<evidence type="ECO:0000313" key="4">
    <source>
        <dbReference type="Proteomes" id="UP000183788"/>
    </source>
</evidence>
<dbReference type="Proteomes" id="UP001326715">
    <property type="component" value="Chromosome"/>
</dbReference>
<protein>
    <submittedName>
        <fullName evidence="3">DNA base hypermodification protein</fullName>
    </submittedName>
</protein>
<reference evidence="3 5" key="2">
    <citation type="submission" date="2023-11" db="EMBL/GenBank/DDBJ databases">
        <title>MicrobeMod: A computational toolkit for identifying prokaryotic methylation and restriction-modification with nanopore sequencing.</title>
        <authorList>
            <person name="Crits-Christoph A."/>
            <person name="Kang S.C."/>
            <person name="Lee H."/>
            <person name="Ostrov N."/>
        </authorList>
    </citation>
    <scope>NUCLEOTIDE SEQUENCE [LARGE SCALE GENOMIC DNA]</scope>
    <source>
        <strain evidence="3 5">ATCC 23090</strain>
    </source>
</reference>
<dbReference type="EMBL" id="FPIZ01000001">
    <property type="protein sequence ID" value="SFW11753.1"/>
    <property type="molecule type" value="Genomic_DNA"/>
</dbReference>
<dbReference type="OrthoDB" id="3333864at2"/>